<evidence type="ECO:0000313" key="14">
    <source>
        <dbReference type="Proteomes" id="UP001270362"/>
    </source>
</evidence>
<accession>A0AAE0XF33</accession>
<dbReference type="GO" id="GO:0010008">
    <property type="term" value="C:endosome membrane"/>
    <property type="evidence" value="ECO:0007669"/>
    <property type="project" value="UniProtKB-SubCell"/>
</dbReference>
<dbReference type="GO" id="GO:0005886">
    <property type="term" value="C:plasma membrane"/>
    <property type="evidence" value="ECO:0007669"/>
    <property type="project" value="UniProtKB-SubCell"/>
</dbReference>
<feature type="compositionally biased region" description="Polar residues" evidence="10">
    <location>
        <begin position="1"/>
        <end position="14"/>
    </location>
</feature>
<dbReference type="InterPro" id="IPR000261">
    <property type="entry name" value="EH_dom"/>
</dbReference>
<organism evidence="13 14">
    <name type="scientific">Podospora appendiculata</name>
    <dbReference type="NCBI Taxonomy" id="314037"/>
    <lineage>
        <taxon>Eukaryota</taxon>
        <taxon>Fungi</taxon>
        <taxon>Dikarya</taxon>
        <taxon>Ascomycota</taxon>
        <taxon>Pezizomycotina</taxon>
        <taxon>Sordariomycetes</taxon>
        <taxon>Sordariomycetidae</taxon>
        <taxon>Sordariales</taxon>
        <taxon>Podosporaceae</taxon>
        <taxon>Podospora</taxon>
    </lineage>
</organism>
<evidence type="ECO:0000259" key="12">
    <source>
        <dbReference type="PROSITE" id="PS50222"/>
    </source>
</evidence>
<dbReference type="PROSITE" id="PS50222">
    <property type="entry name" value="EF_HAND_2"/>
    <property type="match status" value="1"/>
</dbReference>
<feature type="compositionally biased region" description="Low complexity" evidence="10">
    <location>
        <begin position="482"/>
        <end position="492"/>
    </location>
</feature>
<dbReference type="SUPFAM" id="SSF47473">
    <property type="entry name" value="EF-hand"/>
    <property type="match status" value="1"/>
</dbReference>
<gene>
    <name evidence="13" type="ORF">B0T22DRAFT_446634</name>
</gene>
<keyword evidence="8" id="KW-0206">Cytoskeleton</keyword>
<protein>
    <recommendedName>
        <fullName evidence="15">EH domain-containing protein</fullName>
    </recommendedName>
</protein>
<evidence type="ECO:0000256" key="4">
    <source>
        <dbReference type="ARBA" id="ARBA00011159"/>
    </source>
</evidence>
<evidence type="ECO:0000256" key="2">
    <source>
        <dbReference type="ARBA" id="ARBA00004134"/>
    </source>
</evidence>
<dbReference type="Pfam" id="PF12763">
    <property type="entry name" value="EH"/>
    <property type="match status" value="1"/>
</dbReference>
<evidence type="ECO:0000259" key="11">
    <source>
        <dbReference type="PROSITE" id="PS50031"/>
    </source>
</evidence>
<dbReference type="InterPro" id="IPR011992">
    <property type="entry name" value="EF-hand-dom_pair"/>
</dbReference>
<name>A0AAE0XF33_9PEZI</name>
<dbReference type="InterPro" id="IPR002048">
    <property type="entry name" value="EF_hand_dom"/>
</dbReference>
<feature type="compositionally biased region" description="Basic residues" evidence="10">
    <location>
        <begin position="616"/>
        <end position="641"/>
    </location>
</feature>
<feature type="compositionally biased region" description="Polar residues" evidence="10">
    <location>
        <begin position="440"/>
        <end position="461"/>
    </location>
</feature>
<dbReference type="GO" id="GO:0006897">
    <property type="term" value="P:endocytosis"/>
    <property type="evidence" value="ECO:0007669"/>
    <property type="project" value="UniProtKB-KW"/>
</dbReference>
<evidence type="ECO:0000256" key="3">
    <source>
        <dbReference type="ARBA" id="ARBA00004413"/>
    </source>
</evidence>
<dbReference type="CDD" id="cd00052">
    <property type="entry name" value="EH"/>
    <property type="match status" value="1"/>
</dbReference>
<feature type="compositionally biased region" description="Low complexity" evidence="10">
    <location>
        <begin position="578"/>
        <end position="587"/>
    </location>
</feature>
<evidence type="ECO:0000256" key="7">
    <source>
        <dbReference type="ARBA" id="ARBA00023203"/>
    </source>
</evidence>
<dbReference type="Proteomes" id="UP001270362">
    <property type="component" value="Unassembled WGS sequence"/>
</dbReference>
<keyword evidence="6" id="KW-0967">Endosome</keyword>
<feature type="region of interest" description="Disordered" evidence="10">
    <location>
        <begin position="219"/>
        <end position="288"/>
    </location>
</feature>
<evidence type="ECO:0000256" key="10">
    <source>
        <dbReference type="SAM" id="MobiDB-lite"/>
    </source>
</evidence>
<evidence type="ECO:0000256" key="9">
    <source>
        <dbReference type="ARBA" id="ARBA00025194"/>
    </source>
</evidence>
<feature type="region of interest" description="Disordered" evidence="10">
    <location>
        <begin position="1"/>
        <end position="94"/>
    </location>
</feature>
<keyword evidence="14" id="KW-1185">Reference proteome</keyword>
<feature type="compositionally biased region" description="Pro residues" evidence="10">
    <location>
        <begin position="268"/>
        <end position="284"/>
    </location>
</feature>
<dbReference type="GO" id="GO:0003779">
    <property type="term" value="F:actin binding"/>
    <property type="evidence" value="ECO:0007669"/>
    <property type="project" value="UniProtKB-KW"/>
</dbReference>
<feature type="domain" description="EF-hand" evidence="12">
    <location>
        <begin position="727"/>
        <end position="762"/>
    </location>
</feature>
<feature type="domain" description="EH" evidence="11">
    <location>
        <begin position="719"/>
        <end position="783"/>
    </location>
</feature>
<feature type="region of interest" description="Disordered" evidence="10">
    <location>
        <begin position="675"/>
        <end position="704"/>
    </location>
</feature>
<sequence>MQAQDSSKQSNNALSAALKGATLAFQGQKTASDKPSPKSPNPTKTNNGAVRAAAQATRDHSISRPRSPTKTTRQELGLDRQGTGGSAQELAAGAYSRDLEHGVVVQKPSQHLAPPHHTTGSLVPLLSGTRPGPDGKKASLIAATLAASRSGSPSPNHTGQSFAQTSFTPTQLHSRVTRRRSSVANGIDLSSVNLGLHPHDTASIPPANSLISLFEGKKGEMDPVKNRDPPQPQRLASHPKIRPLTPSRSRSPEVRARDEVQEQLPSQKPKPLPQPTPKAAPQPPQLDHGVTSAQHVVRVTRPSNIDQVEVRTEVTELSRKASQQSLKLNTRPGIETHVSPPAVIPKSKSITELRVRANVNLPKPPIQVSIRPLSEVVSPQHTRAVKTQHSEPPTLLPRISSITETSTSAAQAPAISTKDVGVGAEAPEDDLINTLEHRLSNSSTSSNDTFVSASSIQTPRAQSPAKELENPKPNQPAPRRSPPAASALARSSSYKDITSPAVRSVLRRPTEPAHSSSGLALDSLTDAIMASNLASSRLARPANSQNPPPLPPPRRHHRPHSPLHAQRSADSHLRPHIGSSSGSKSPSRQPPPQRTGMLQTLRAPHTSLSDDEDARRHMHRHRKKTLGGGKKHAHHEGSRRRWRDEISARERRRYEAVWASNRGLLLKRGFGFSHPDSLPPIPDHASQDHDHGQGGESQVDQSRAWDGPEADLVVNAVVRDIWSRSRLPGDELAEVWDLVDRRGEGVLDKQEFVVGMWLIDQRLRGRKIPARVSESVWDSARGEGVRVIVPKVKVKAKGGLVKAKGPRGG</sequence>
<dbReference type="GO" id="GO:0030479">
    <property type="term" value="C:actin cortical patch"/>
    <property type="evidence" value="ECO:0007669"/>
    <property type="project" value="UniProtKB-SubCell"/>
</dbReference>
<evidence type="ECO:0000313" key="13">
    <source>
        <dbReference type="EMBL" id="KAK3692179.1"/>
    </source>
</evidence>
<feature type="compositionally biased region" description="Polar residues" evidence="10">
    <location>
        <begin position="148"/>
        <end position="174"/>
    </location>
</feature>
<evidence type="ECO:0008006" key="15">
    <source>
        <dbReference type="Google" id="ProtNLM"/>
    </source>
</evidence>
<evidence type="ECO:0000256" key="5">
    <source>
        <dbReference type="ARBA" id="ARBA00022583"/>
    </source>
</evidence>
<dbReference type="AlphaFoldDB" id="A0AAE0XF33"/>
<dbReference type="EMBL" id="JAULSO010000001">
    <property type="protein sequence ID" value="KAK3692179.1"/>
    <property type="molecule type" value="Genomic_DNA"/>
</dbReference>
<feature type="region of interest" description="Disordered" evidence="10">
    <location>
        <begin position="439"/>
        <end position="518"/>
    </location>
</feature>
<evidence type="ECO:0000256" key="6">
    <source>
        <dbReference type="ARBA" id="ARBA00022753"/>
    </source>
</evidence>
<proteinExistence type="predicted"/>
<feature type="region of interest" description="Disordered" evidence="10">
    <location>
        <begin position="536"/>
        <end position="643"/>
    </location>
</feature>
<keyword evidence="8" id="KW-0963">Cytoplasm</keyword>
<reference evidence="13" key="2">
    <citation type="submission" date="2023-06" db="EMBL/GenBank/DDBJ databases">
        <authorList>
            <consortium name="Lawrence Berkeley National Laboratory"/>
            <person name="Haridas S."/>
            <person name="Hensen N."/>
            <person name="Bonometti L."/>
            <person name="Westerberg I."/>
            <person name="Brannstrom I.O."/>
            <person name="Guillou S."/>
            <person name="Cros-Aarteil S."/>
            <person name="Calhoun S."/>
            <person name="Kuo A."/>
            <person name="Mondo S."/>
            <person name="Pangilinan J."/>
            <person name="Riley R."/>
            <person name="Labutti K."/>
            <person name="Andreopoulos B."/>
            <person name="Lipzen A."/>
            <person name="Chen C."/>
            <person name="Yanf M."/>
            <person name="Daum C."/>
            <person name="Ng V."/>
            <person name="Clum A."/>
            <person name="Steindorff A."/>
            <person name="Ohm R."/>
            <person name="Martin F."/>
            <person name="Silar P."/>
            <person name="Natvig D."/>
            <person name="Lalanne C."/>
            <person name="Gautier V."/>
            <person name="Ament-Velasquez S.L."/>
            <person name="Kruys A."/>
            <person name="Hutchinson M.I."/>
            <person name="Powell A.J."/>
            <person name="Barry K."/>
            <person name="Miller A.N."/>
            <person name="Grigoriev I.V."/>
            <person name="Debuchy R."/>
            <person name="Gladieux P."/>
            <person name="Thoren M.H."/>
            <person name="Johannesson H."/>
        </authorList>
    </citation>
    <scope>NUCLEOTIDE SEQUENCE</scope>
    <source>
        <strain evidence="13">CBS 314.62</strain>
    </source>
</reference>
<comment type="subunit">
    <text evidence="4">Component of the PAN1 actin cytoskeleton-regulatory complex.</text>
</comment>
<keyword evidence="7" id="KW-0009">Actin-binding</keyword>
<comment type="function">
    <text evidence="9">Component of the PAN1 actin cytoskeleton-regulatory complex required for the internalization of endosomes during actin-coupled endocytosis. The complex links the site of endocytosis to the cell membrane-associated actin cytoskeleton. Mediates uptake of external molecules and vacuolar degradation of plasma membrane proteins. Plays a role in the proper organization of the cell membrane-associated actin cytoskeleton and promotes its destabilization.</text>
</comment>
<dbReference type="GO" id="GO:0005509">
    <property type="term" value="F:calcium ion binding"/>
    <property type="evidence" value="ECO:0007669"/>
    <property type="project" value="InterPro"/>
</dbReference>
<dbReference type="Gene3D" id="1.10.238.10">
    <property type="entry name" value="EF-hand"/>
    <property type="match status" value="1"/>
</dbReference>
<feature type="compositionally biased region" description="Basic and acidic residues" evidence="10">
    <location>
        <begin position="219"/>
        <end position="228"/>
    </location>
</feature>
<feature type="compositionally biased region" description="Basic and acidic residues" evidence="10">
    <location>
        <begin position="250"/>
        <end position="260"/>
    </location>
</feature>
<keyword evidence="5" id="KW-0254">Endocytosis</keyword>
<dbReference type="PROSITE" id="PS50031">
    <property type="entry name" value="EH"/>
    <property type="match status" value="1"/>
</dbReference>
<comment type="subcellular location">
    <subcellularLocation>
        <location evidence="3">Cell membrane</location>
        <topology evidence="3">Peripheral membrane protein</topology>
        <orientation evidence="3">Cytoplasmic side</orientation>
    </subcellularLocation>
    <subcellularLocation>
        <location evidence="2">Cytoplasm</location>
        <location evidence="2">Cytoskeleton</location>
        <location evidence="2">Actin patch</location>
    </subcellularLocation>
    <subcellularLocation>
        <location evidence="1">Endosome membrane</location>
        <topology evidence="1">Peripheral membrane protein</topology>
        <orientation evidence="1">Cytoplasmic side</orientation>
    </subcellularLocation>
</comment>
<comment type="caution">
    <text evidence="13">The sequence shown here is derived from an EMBL/GenBank/DDBJ whole genome shotgun (WGS) entry which is preliminary data.</text>
</comment>
<dbReference type="SMART" id="SM00027">
    <property type="entry name" value="EH"/>
    <property type="match status" value="1"/>
</dbReference>
<evidence type="ECO:0000256" key="1">
    <source>
        <dbReference type="ARBA" id="ARBA00004125"/>
    </source>
</evidence>
<reference evidence="13" key="1">
    <citation type="journal article" date="2023" name="Mol. Phylogenet. Evol.">
        <title>Genome-scale phylogeny and comparative genomics of the fungal order Sordariales.</title>
        <authorList>
            <person name="Hensen N."/>
            <person name="Bonometti L."/>
            <person name="Westerberg I."/>
            <person name="Brannstrom I.O."/>
            <person name="Guillou S."/>
            <person name="Cros-Aarteil S."/>
            <person name="Calhoun S."/>
            <person name="Haridas S."/>
            <person name="Kuo A."/>
            <person name="Mondo S."/>
            <person name="Pangilinan J."/>
            <person name="Riley R."/>
            <person name="LaButti K."/>
            <person name="Andreopoulos B."/>
            <person name="Lipzen A."/>
            <person name="Chen C."/>
            <person name="Yan M."/>
            <person name="Daum C."/>
            <person name="Ng V."/>
            <person name="Clum A."/>
            <person name="Steindorff A."/>
            <person name="Ohm R.A."/>
            <person name="Martin F."/>
            <person name="Silar P."/>
            <person name="Natvig D.O."/>
            <person name="Lalanne C."/>
            <person name="Gautier V."/>
            <person name="Ament-Velasquez S.L."/>
            <person name="Kruys A."/>
            <person name="Hutchinson M.I."/>
            <person name="Powell A.J."/>
            <person name="Barry K."/>
            <person name="Miller A.N."/>
            <person name="Grigoriev I.V."/>
            <person name="Debuchy R."/>
            <person name="Gladieux P."/>
            <person name="Hiltunen Thoren M."/>
            <person name="Johannesson H."/>
        </authorList>
    </citation>
    <scope>NUCLEOTIDE SEQUENCE</scope>
    <source>
        <strain evidence="13">CBS 314.62</strain>
    </source>
</reference>
<evidence type="ECO:0000256" key="8">
    <source>
        <dbReference type="ARBA" id="ARBA00023212"/>
    </source>
</evidence>
<feature type="region of interest" description="Disordered" evidence="10">
    <location>
        <begin position="148"/>
        <end position="180"/>
    </location>
</feature>